<protein>
    <recommendedName>
        <fullName evidence="5">Calcineurin-like phosphoesterase domain-containing protein</fullName>
    </recommendedName>
</protein>
<keyword evidence="3" id="KW-0408">Iron</keyword>
<dbReference type="EMBL" id="CP021023">
    <property type="protein sequence ID" value="ARN57417.1"/>
    <property type="molecule type" value="Genomic_DNA"/>
</dbReference>
<dbReference type="SUPFAM" id="SSF56300">
    <property type="entry name" value="Metallo-dependent phosphatases"/>
    <property type="match status" value="1"/>
</dbReference>
<dbReference type="Proteomes" id="UP000193334">
    <property type="component" value="Chromosome"/>
</dbReference>
<evidence type="ECO:0000313" key="6">
    <source>
        <dbReference type="EMBL" id="ARN57417.1"/>
    </source>
</evidence>
<dbReference type="KEGG" id="pbp:STSP1_01824"/>
<dbReference type="RefSeq" id="WP_161491694.1">
    <property type="nucleotide sequence ID" value="NZ_CP021023.1"/>
</dbReference>
<evidence type="ECO:0000256" key="4">
    <source>
        <dbReference type="ARBA" id="ARBA00025742"/>
    </source>
</evidence>
<feature type="domain" description="Calcineurin-like phosphoesterase" evidence="5">
    <location>
        <begin position="6"/>
        <end position="229"/>
    </location>
</feature>
<name>A0A1W6LNS1_9BACT</name>
<keyword evidence="7" id="KW-1185">Reference proteome</keyword>
<dbReference type="SUPFAM" id="SSF52540">
    <property type="entry name" value="P-loop containing nucleoside triphosphate hydrolases"/>
    <property type="match status" value="1"/>
</dbReference>
<dbReference type="Gene3D" id="3.60.21.10">
    <property type="match status" value="1"/>
</dbReference>
<dbReference type="InterPro" id="IPR029052">
    <property type="entry name" value="Metallo-depent_PP-like"/>
</dbReference>
<accession>A0A1W6LNS1</accession>
<sequence length="1001" mass="116739">MEIGLIHLTDLHLESKTDIANKIKSLCSVTNNELSTAGKRYLVISGDLVNQGKAEEYAKAKEIFQNISEKCNIDNLIMVPGNHDCNFDLNNQIRKNIISNIDYDTIGNDDSVIKQATEVQKDFWDFYSEFNEKPDNYLAYKIVDSFNGINISFICFNTSWMSSKNEKVGSLFFPTKIIENLGDSTDISISVFHHPLNWFSPNKTTNNRNEFQAYLDRISNLKLIGHEHENKSISRTDLDTNINVLEFSGEIFNKNSDSHSGFQIFKIKPKEDKILLKKYFWNDDLYINDNHEREISIQKTSNRKLNIKKHFLDKLDDIEIPLHIEKRQISLSQVYVYPDLEERKEDFNELDSYIDSRQLLENTKFSKVILDGDSQIGKTSLLSILFKEFYKLGHYPFLLNGEDINITSIDELIRKHFHEIYDNNSQLDRYLQIENNKKVILIDDFYRNKLNGERLKQFIEEISNKYAKIIIVTDSSVELSAEVQSVFNDYDKLTIKPLGYIKTDELITNYFECKSDFSTLGEQAKLSKIKSSFNQVRSLLGDKILPSYPVFILSLLRTLDEATFSLNETSYGYCYESLLYFAFKSKAKLEENQLSYYLSFIEQLAFDLFKTNRTFFDDTYLCYFYEEYKKNHFIDDFCTLEKILLDSYVLKKYDNTYQFGYKYIYYFLAAKHIAGLINTEEGKKIIKGLFDKLYLEENANILVFVTHHTKDNDFIEKSVIKAMEPFECIEPITLKKDCKYYSLISGLAEDIKKEILKADISPSKKRKEDLGEVDNNYQKLNDNDFTENDVVRPYITAFKAIDIVSQIIKNRVGYLKKDDLVTYINEIYLTGFRMIGAIGETYNNAKDEILNDLVNSIIDDIEKRAKNREYLMAEPIDRSVIEKKVYRFFEIINLQICLSIFSKLVESAGIDDCKVREIYSKVANNINTPAAQLVTFSIRSYYYGVSVKEIKDHAEKFYNNPVALKILKARVISYVYNNHLAYKTKQQISEILGLQLRPIQR</sequence>
<evidence type="ECO:0000313" key="7">
    <source>
        <dbReference type="Proteomes" id="UP000193334"/>
    </source>
</evidence>
<dbReference type="InterPro" id="IPR050884">
    <property type="entry name" value="CNP_phosphodiesterase-III"/>
</dbReference>
<comment type="similarity">
    <text evidence="4">Belongs to the cyclic nucleotide phosphodiesterase class-III family.</text>
</comment>
<dbReference type="GO" id="GO:0046872">
    <property type="term" value="F:metal ion binding"/>
    <property type="evidence" value="ECO:0007669"/>
    <property type="project" value="UniProtKB-KW"/>
</dbReference>
<dbReference type="AlphaFoldDB" id="A0A1W6LNS1"/>
<evidence type="ECO:0000259" key="5">
    <source>
        <dbReference type="Pfam" id="PF00149"/>
    </source>
</evidence>
<organism evidence="6 7">
    <name type="scientific">Sedimentisphaera salicampi</name>
    <dbReference type="NCBI Taxonomy" id="1941349"/>
    <lineage>
        <taxon>Bacteria</taxon>
        <taxon>Pseudomonadati</taxon>
        <taxon>Planctomycetota</taxon>
        <taxon>Phycisphaerae</taxon>
        <taxon>Sedimentisphaerales</taxon>
        <taxon>Sedimentisphaeraceae</taxon>
        <taxon>Sedimentisphaera</taxon>
    </lineage>
</organism>
<dbReference type="Pfam" id="PF00149">
    <property type="entry name" value="Metallophos"/>
    <property type="match status" value="1"/>
</dbReference>
<dbReference type="Gene3D" id="3.40.50.300">
    <property type="entry name" value="P-loop containing nucleotide triphosphate hydrolases"/>
    <property type="match status" value="1"/>
</dbReference>
<dbReference type="PANTHER" id="PTHR42988:SF2">
    <property type="entry name" value="CYCLIC NUCLEOTIDE PHOSPHODIESTERASE CBUA0032-RELATED"/>
    <property type="match status" value="1"/>
</dbReference>
<gene>
    <name evidence="6" type="ORF">STSP1_01824</name>
</gene>
<keyword evidence="1" id="KW-0479">Metal-binding</keyword>
<dbReference type="PANTHER" id="PTHR42988">
    <property type="entry name" value="PHOSPHOHYDROLASE"/>
    <property type="match status" value="1"/>
</dbReference>
<evidence type="ECO:0000256" key="2">
    <source>
        <dbReference type="ARBA" id="ARBA00022801"/>
    </source>
</evidence>
<dbReference type="STRING" id="1941349.STSP1_01824"/>
<proteinExistence type="inferred from homology"/>
<keyword evidence="2" id="KW-0378">Hydrolase</keyword>
<evidence type="ECO:0000256" key="1">
    <source>
        <dbReference type="ARBA" id="ARBA00022723"/>
    </source>
</evidence>
<dbReference type="GO" id="GO:0016787">
    <property type="term" value="F:hydrolase activity"/>
    <property type="evidence" value="ECO:0007669"/>
    <property type="project" value="UniProtKB-KW"/>
</dbReference>
<evidence type="ECO:0000256" key="3">
    <source>
        <dbReference type="ARBA" id="ARBA00023004"/>
    </source>
</evidence>
<dbReference type="InterPro" id="IPR004843">
    <property type="entry name" value="Calcineurin-like_PHP"/>
</dbReference>
<dbReference type="InterPro" id="IPR027417">
    <property type="entry name" value="P-loop_NTPase"/>
</dbReference>
<reference evidence="7" key="1">
    <citation type="submission" date="2017-04" db="EMBL/GenBank/DDBJ databases">
        <title>Comparative genomics and description of representatives of a novel lineage of planctomycetes thriving in anoxic sediments.</title>
        <authorList>
            <person name="Spring S."/>
            <person name="Bunk B."/>
            <person name="Sproer C."/>
        </authorList>
    </citation>
    <scope>NUCLEOTIDE SEQUENCE [LARGE SCALE GENOMIC DNA]</scope>
    <source>
        <strain evidence="7">ST-PulAB-D4</strain>
    </source>
</reference>